<dbReference type="PROSITE" id="PS01331">
    <property type="entry name" value="THYMIDYLATE_KINASE"/>
    <property type="match status" value="1"/>
</dbReference>
<dbReference type="InterPro" id="IPR018095">
    <property type="entry name" value="Thymidylate_kin_CS"/>
</dbReference>
<dbReference type="VEuPathDB" id="FungiDB:GVI51_H01683"/>
<dbReference type="GO" id="GO:0005524">
    <property type="term" value="F:ATP binding"/>
    <property type="evidence" value="ECO:0007669"/>
    <property type="project" value="UniProtKB-KW"/>
</dbReference>
<dbReference type="InterPro" id="IPR039430">
    <property type="entry name" value="Thymidylate_kin-like_dom"/>
</dbReference>
<protein>
    <recommendedName>
        <fullName evidence="4">Thymidylate kinase</fullName>
        <ecNumber evidence="3">2.7.4.9</ecNumber>
    </recommendedName>
</protein>
<evidence type="ECO:0000256" key="6">
    <source>
        <dbReference type="ARBA" id="ARBA00022727"/>
    </source>
</evidence>
<comment type="similarity">
    <text evidence="2">Belongs to the thymidylate kinase family.</text>
</comment>
<dbReference type="VEuPathDB" id="FungiDB:GWK60_H01683"/>
<accession>A0A0W0CHT6</accession>
<dbReference type="CDD" id="cd01672">
    <property type="entry name" value="TMPK"/>
    <property type="match status" value="1"/>
</dbReference>
<dbReference type="PANTHER" id="PTHR10344:SF1">
    <property type="entry name" value="THYMIDYLATE KINASE"/>
    <property type="match status" value="1"/>
</dbReference>
<dbReference type="GO" id="GO:0006233">
    <property type="term" value="P:dTDP biosynthetic process"/>
    <property type="evidence" value="ECO:0007669"/>
    <property type="project" value="EnsemblFungi"/>
</dbReference>
<dbReference type="NCBIfam" id="TIGR00041">
    <property type="entry name" value="DTMP_kinase"/>
    <property type="match status" value="1"/>
</dbReference>
<name>A0A0W0CHT6_CANGB</name>
<dbReference type="InterPro" id="IPR027417">
    <property type="entry name" value="P-loop_NTPase"/>
</dbReference>
<comment type="pathway">
    <text evidence="1">Pyrimidine metabolism; dTTP biosynthesis.</text>
</comment>
<evidence type="ECO:0000256" key="7">
    <source>
        <dbReference type="ARBA" id="ARBA00022741"/>
    </source>
</evidence>
<dbReference type="GO" id="GO:0006235">
    <property type="term" value="P:dTTP biosynthetic process"/>
    <property type="evidence" value="ECO:0007669"/>
    <property type="project" value="EnsemblFungi"/>
</dbReference>
<dbReference type="GO" id="GO:0004798">
    <property type="term" value="F:dTMP kinase activity"/>
    <property type="evidence" value="ECO:0007669"/>
    <property type="project" value="UniProtKB-EC"/>
</dbReference>
<dbReference type="VEuPathDB" id="FungiDB:CAGL0H01881g"/>
<evidence type="ECO:0000259" key="10">
    <source>
        <dbReference type="Pfam" id="PF02223"/>
    </source>
</evidence>
<feature type="domain" description="Thymidylate kinase-like" evidence="10">
    <location>
        <begin position="13"/>
        <end position="200"/>
    </location>
</feature>
<dbReference type="AlphaFoldDB" id="A0A0W0CHT6"/>
<dbReference type="SUPFAM" id="SSF52540">
    <property type="entry name" value="P-loop containing nucleoside triphosphate hydrolases"/>
    <property type="match status" value="1"/>
</dbReference>
<dbReference type="Pfam" id="PF02223">
    <property type="entry name" value="Thymidylate_kin"/>
    <property type="match status" value="1"/>
</dbReference>
<keyword evidence="7" id="KW-0547">Nucleotide-binding</keyword>
<evidence type="ECO:0000313" key="11">
    <source>
        <dbReference type="EMBL" id="KTA99005.1"/>
    </source>
</evidence>
<evidence type="ECO:0000256" key="1">
    <source>
        <dbReference type="ARBA" id="ARBA00004992"/>
    </source>
</evidence>
<dbReference type="Gene3D" id="3.40.50.300">
    <property type="entry name" value="P-loop containing nucleotide triphosphate hydrolases"/>
    <property type="match status" value="1"/>
</dbReference>
<organism evidence="11 12">
    <name type="scientific">Candida glabrata</name>
    <name type="common">Yeast</name>
    <name type="synonym">Torulopsis glabrata</name>
    <dbReference type="NCBI Taxonomy" id="5478"/>
    <lineage>
        <taxon>Eukaryota</taxon>
        <taxon>Fungi</taxon>
        <taxon>Dikarya</taxon>
        <taxon>Ascomycota</taxon>
        <taxon>Saccharomycotina</taxon>
        <taxon>Saccharomycetes</taxon>
        <taxon>Saccharomycetales</taxon>
        <taxon>Saccharomycetaceae</taxon>
        <taxon>Nakaseomyces</taxon>
    </lineage>
</organism>
<dbReference type="HAMAP" id="MF_00165">
    <property type="entry name" value="Thymidylate_kinase"/>
    <property type="match status" value="1"/>
</dbReference>
<evidence type="ECO:0000313" key="12">
    <source>
        <dbReference type="Proteomes" id="UP000054886"/>
    </source>
</evidence>
<evidence type="ECO:0000256" key="4">
    <source>
        <dbReference type="ARBA" id="ARBA00017144"/>
    </source>
</evidence>
<dbReference type="VEuPathDB" id="FungiDB:B1J91_H01881g"/>
<sequence length="220" mass="25251">MLMREMRGKLILIEGLDRTGKTTQVDALAERLRGCGLKVVAAKFPNRESEIGQLINRYLTNRDFQLPDQAVHLLFSANRWEYIEELKRQLNDGYCVVLDRYVFSGVAYSAAKGTPGMDLQWCLQPDKGLLKPDLTLFLTNEDSESIANRAGFGEERYEDSEFQLKVKQKFHEAFNAYCQEGELRTVNVTGKGIEQVSAEIWDVIEPLLHETRATNEFKYF</sequence>
<proteinExistence type="inferred from homology"/>
<dbReference type="GO" id="GO:0006227">
    <property type="term" value="P:dUDP biosynthetic process"/>
    <property type="evidence" value="ECO:0007669"/>
    <property type="project" value="EnsemblFungi"/>
</dbReference>
<evidence type="ECO:0000256" key="2">
    <source>
        <dbReference type="ARBA" id="ARBA00009776"/>
    </source>
</evidence>
<evidence type="ECO:0000256" key="9">
    <source>
        <dbReference type="ARBA" id="ARBA00022840"/>
    </source>
</evidence>
<keyword evidence="9" id="KW-0067">ATP-binding</keyword>
<evidence type="ECO:0000256" key="5">
    <source>
        <dbReference type="ARBA" id="ARBA00022679"/>
    </source>
</evidence>
<keyword evidence="8 11" id="KW-0418">Kinase</keyword>
<dbReference type="GO" id="GO:0005634">
    <property type="term" value="C:nucleus"/>
    <property type="evidence" value="ECO:0007669"/>
    <property type="project" value="EnsemblFungi"/>
</dbReference>
<dbReference type="GO" id="GO:0005829">
    <property type="term" value="C:cytosol"/>
    <property type="evidence" value="ECO:0007669"/>
    <property type="project" value="TreeGrafter"/>
</dbReference>
<comment type="caution">
    <text evidence="11">The sequence shown here is derived from an EMBL/GenBank/DDBJ whole genome shotgun (WGS) entry which is preliminary data.</text>
</comment>
<dbReference type="EMBL" id="LLZZ01000149">
    <property type="protein sequence ID" value="KTA99005.1"/>
    <property type="molecule type" value="Genomic_DNA"/>
</dbReference>
<dbReference type="PANTHER" id="PTHR10344">
    <property type="entry name" value="THYMIDYLATE KINASE"/>
    <property type="match status" value="1"/>
</dbReference>
<reference evidence="11 12" key="1">
    <citation type="submission" date="2015-10" db="EMBL/GenBank/DDBJ databases">
        <title>Draft genomes sequences of Candida glabrata isolates 1A, 1B, 2A, 2B, 3A and 3B.</title>
        <authorList>
            <person name="Haavelsrud O.E."/>
            <person name="Gaustad P."/>
        </authorList>
    </citation>
    <scope>NUCLEOTIDE SEQUENCE [LARGE SCALE GENOMIC DNA]</scope>
    <source>
        <strain evidence="11">910700640</strain>
    </source>
</reference>
<dbReference type="FunFam" id="3.40.50.300:FF:000679">
    <property type="entry name" value="Thymidylate kinase"/>
    <property type="match status" value="1"/>
</dbReference>
<evidence type="ECO:0000256" key="8">
    <source>
        <dbReference type="ARBA" id="ARBA00022777"/>
    </source>
</evidence>
<dbReference type="GO" id="GO:0120136">
    <property type="term" value="F:dUMP kinase activity"/>
    <property type="evidence" value="ECO:0007669"/>
    <property type="project" value="EnsemblFungi"/>
</dbReference>
<evidence type="ECO:0000256" key="3">
    <source>
        <dbReference type="ARBA" id="ARBA00012980"/>
    </source>
</evidence>
<dbReference type="Proteomes" id="UP000054886">
    <property type="component" value="Unassembled WGS sequence"/>
</dbReference>
<keyword evidence="5" id="KW-0808">Transferase</keyword>
<dbReference type="InterPro" id="IPR018094">
    <property type="entry name" value="Thymidylate_kinase"/>
</dbReference>
<gene>
    <name evidence="11" type="ORF">AO440_001981</name>
</gene>
<dbReference type="GO" id="GO:0004550">
    <property type="term" value="F:nucleoside diphosphate kinase activity"/>
    <property type="evidence" value="ECO:0007669"/>
    <property type="project" value="EnsemblFungi"/>
</dbReference>
<keyword evidence="6" id="KW-0545">Nucleotide biosynthesis</keyword>
<dbReference type="EC" id="2.7.4.9" evidence="3"/>